<dbReference type="KEGG" id="sgz:C0216_08610"/>
<protein>
    <recommendedName>
        <fullName evidence="3">AbiJ-NTD3 domain-containing protein</fullName>
    </recommendedName>
</protein>
<evidence type="ECO:0008006" key="3">
    <source>
        <dbReference type="Google" id="ProtNLM"/>
    </source>
</evidence>
<evidence type="ECO:0000313" key="1">
    <source>
        <dbReference type="EMBL" id="AXE23515.1"/>
    </source>
</evidence>
<evidence type="ECO:0000313" key="2">
    <source>
        <dbReference type="Proteomes" id="UP000252004"/>
    </source>
</evidence>
<dbReference type="RefSeq" id="WP_114054696.1">
    <property type="nucleotide sequence ID" value="NZ_CP030862.1"/>
</dbReference>
<gene>
    <name evidence="1" type="ORF">C0216_08610</name>
</gene>
<proteinExistence type="predicted"/>
<dbReference type="Proteomes" id="UP000252004">
    <property type="component" value="Chromosome"/>
</dbReference>
<organism evidence="1 2">
    <name type="scientific">Streptomyces globosus</name>
    <dbReference type="NCBI Taxonomy" id="68209"/>
    <lineage>
        <taxon>Bacteria</taxon>
        <taxon>Bacillati</taxon>
        <taxon>Actinomycetota</taxon>
        <taxon>Actinomycetes</taxon>
        <taxon>Kitasatosporales</taxon>
        <taxon>Streptomycetaceae</taxon>
        <taxon>Streptomyces</taxon>
    </lineage>
</organism>
<name>A0A344TXZ4_9ACTN</name>
<dbReference type="EMBL" id="CP030862">
    <property type="protein sequence ID" value="AXE23515.1"/>
    <property type="molecule type" value="Genomic_DNA"/>
</dbReference>
<accession>A0A344TXZ4</accession>
<reference evidence="1 2" key="1">
    <citation type="submission" date="2018-01" db="EMBL/GenBank/DDBJ databases">
        <title>Draft genome Sequence of streptomyces globosus LZH-48.</title>
        <authorList>
            <person name="Ran K."/>
            <person name="Li Z."/>
            <person name="Wei S."/>
            <person name="Dong R."/>
        </authorList>
    </citation>
    <scope>NUCLEOTIDE SEQUENCE [LARGE SCALE GENOMIC DNA]</scope>
    <source>
        <strain evidence="1 2">LZH-48</strain>
    </source>
</reference>
<keyword evidence="2" id="KW-1185">Reference proteome</keyword>
<dbReference type="AlphaFoldDB" id="A0A344TXZ4"/>
<sequence length="387" mass="43585">MKASDFFRTVSTGVGGWGDPLTALKFELELVERLRRAPLEGTSDRDAAEGLSSLVHSELEHCGTDSEQRLEDEEIAAAIRCLKAMLRRLNIPFNPPFRDFRGFQGYWSAQGMSGGGGWAARRGYLNTLFAPVWAALDELDATEDSNLGFRGVDGEPKNIIFASTGFKPEIVMSQVIDGAIEIVEHADTCLVYDRPLSDAGLTWGQLVDWWGERNGMAGADGRVVGRSLYERLQTSLGSKAERYLFFAYASRYSEAGGMDQPALLPQVYLHYDPLTERQRKVLNKPRRLGRERMDFLLLLPGGVRIVIEVDGKHHYAREVPKGSDKWEVAADLYSEMAAEDRVLRLKGYEVFRFGGKEICEAKDDLSFIRRFFSDLEARFWPDPLRDP</sequence>
<dbReference type="OrthoDB" id="7061676at2"/>